<dbReference type="InterPro" id="IPR009057">
    <property type="entry name" value="Homeodomain-like_sf"/>
</dbReference>
<keyword evidence="1 2" id="KW-0238">DNA-binding</keyword>
<evidence type="ECO:0000256" key="1">
    <source>
        <dbReference type="ARBA" id="ARBA00023125"/>
    </source>
</evidence>
<dbReference type="SUPFAM" id="SSF46689">
    <property type="entry name" value="Homeodomain-like"/>
    <property type="match status" value="1"/>
</dbReference>
<comment type="caution">
    <text evidence="4">The sequence shown here is derived from an EMBL/GenBank/DDBJ whole genome shotgun (WGS) entry which is preliminary data.</text>
</comment>
<dbReference type="AlphaFoldDB" id="A0A939T8N0"/>
<dbReference type="EMBL" id="JAGEOJ010000010">
    <property type="protein sequence ID" value="MBO2450502.1"/>
    <property type="molecule type" value="Genomic_DNA"/>
</dbReference>
<keyword evidence="5" id="KW-1185">Reference proteome</keyword>
<evidence type="ECO:0000313" key="5">
    <source>
        <dbReference type="Proteomes" id="UP000669179"/>
    </source>
</evidence>
<dbReference type="RefSeq" id="WP_208258363.1">
    <property type="nucleotide sequence ID" value="NZ_JAGEOJ010000010.1"/>
</dbReference>
<dbReference type="Pfam" id="PF00440">
    <property type="entry name" value="TetR_N"/>
    <property type="match status" value="1"/>
</dbReference>
<accession>A0A939T8N0</accession>
<evidence type="ECO:0000259" key="3">
    <source>
        <dbReference type="PROSITE" id="PS50977"/>
    </source>
</evidence>
<name>A0A939T8N0_9ACTN</name>
<reference evidence="4" key="1">
    <citation type="submission" date="2021-03" db="EMBL/GenBank/DDBJ databases">
        <authorList>
            <person name="Kanchanasin P."/>
            <person name="Saeng-In P."/>
            <person name="Phongsopitanun W."/>
            <person name="Yuki M."/>
            <person name="Kudo T."/>
            <person name="Ohkuma M."/>
            <person name="Tanasupawat S."/>
        </authorList>
    </citation>
    <scope>NUCLEOTIDE SEQUENCE</scope>
    <source>
        <strain evidence="4">GKU 128</strain>
    </source>
</reference>
<dbReference type="Proteomes" id="UP000669179">
    <property type="component" value="Unassembled WGS sequence"/>
</dbReference>
<evidence type="ECO:0000256" key="2">
    <source>
        <dbReference type="PROSITE-ProRule" id="PRU00335"/>
    </source>
</evidence>
<protein>
    <submittedName>
        <fullName evidence="4">TetR/AcrR family transcriptional regulator</fullName>
    </submittedName>
</protein>
<feature type="DNA-binding region" description="H-T-H motif" evidence="2">
    <location>
        <begin position="38"/>
        <end position="57"/>
    </location>
</feature>
<dbReference type="PROSITE" id="PS50977">
    <property type="entry name" value="HTH_TETR_2"/>
    <property type="match status" value="1"/>
</dbReference>
<evidence type="ECO:0000313" key="4">
    <source>
        <dbReference type="EMBL" id="MBO2450502.1"/>
    </source>
</evidence>
<dbReference type="InterPro" id="IPR001647">
    <property type="entry name" value="HTH_TetR"/>
</dbReference>
<organism evidence="4 5">
    <name type="scientific">Actinomadura barringtoniae</name>
    <dbReference type="NCBI Taxonomy" id="1427535"/>
    <lineage>
        <taxon>Bacteria</taxon>
        <taxon>Bacillati</taxon>
        <taxon>Actinomycetota</taxon>
        <taxon>Actinomycetes</taxon>
        <taxon>Streptosporangiales</taxon>
        <taxon>Thermomonosporaceae</taxon>
        <taxon>Actinomadura</taxon>
    </lineage>
</organism>
<proteinExistence type="predicted"/>
<feature type="domain" description="HTH tetR-type" evidence="3">
    <location>
        <begin position="15"/>
        <end position="75"/>
    </location>
</feature>
<dbReference type="Gene3D" id="1.10.357.10">
    <property type="entry name" value="Tetracycline Repressor, domain 2"/>
    <property type="match status" value="1"/>
</dbReference>
<gene>
    <name evidence="4" type="ORF">J4573_25595</name>
</gene>
<sequence length="200" mass="22014">MTRRYEQRVRAEGAEETRRRVLDAVYERLCEAPAEPLSVDRVAKMARVSRSTVYLVFGSRAGLFDALGDDLRRRGGFDRAVEGLSLGESIRASVPVFVEHRDVLRVLYSMAALDSQAVGGVVERMGAQRAEGLARHAERLEREGLLRAGLTVEGAVDVLWAVTGFEFFDQLYGRGLSAEAVADVMADAAERLVSDLRQVG</sequence>
<dbReference type="GO" id="GO:0003677">
    <property type="term" value="F:DNA binding"/>
    <property type="evidence" value="ECO:0007669"/>
    <property type="project" value="UniProtKB-UniRule"/>
</dbReference>
<dbReference type="Gene3D" id="1.10.10.60">
    <property type="entry name" value="Homeodomain-like"/>
    <property type="match status" value="1"/>
</dbReference>